<dbReference type="Proteomes" id="UP000176050">
    <property type="component" value="Chromosome"/>
</dbReference>
<dbReference type="EMBL" id="CP017478">
    <property type="protein sequence ID" value="AOW21687.1"/>
    <property type="molecule type" value="Genomic_DNA"/>
</dbReference>
<dbReference type="RefSeq" id="WP_070237847.1">
    <property type="nucleotide sequence ID" value="NZ_CP017478.1"/>
</dbReference>
<evidence type="ECO:0000256" key="1">
    <source>
        <dbReference type="SAM" id="Coils"/>
    </source>
</evidence>
<evidence type="ECO:0000256" key="3">
    <source>
        <dbReference type="SAM" id="SignalP"/>
    </source>
</evidence>
<protein>
    <recommendedName>
        <fullName evidence="6">DUF4890 domain-containing protein</fullName>
    </recommendedName>
</protein>
<gene>
    <name evidence="4" type="ORF">LPB138_13795</name>
</gene>
<evidence type="ECO:0000256" key="2">
    <source>
        <dbReference type="SAM" id="MobiDB-lite"/>
    </source>
</evidence>
<feature type="coiled-coil region" evidence="1">
    <location>
        <begin position="51"/>
        <end position="110"/>
    </location>
</feature>
<feature type="signal peptide" evidence="3">
    <location>
        <begin position="1"/>
        <end position="18"/>
    </location>
</feature>
<feature type="compositionally biased region" description="Basic residues" evidence="2">
    <location>
        <begin position="118"/>
        <end position="134"/>
    </location>
</feature>
<organism evidence="4 5">
    <name type="scientific">Urechidicola croceus</name>
    <dbReference type="NCBI Taxonomy" id="1850246"/>
    <lineage>
        <taxon>Bacteria</taxon>
        <taxon>Pseudomonadati</taxon>
        <taxon>Bacteroidota</taxon>
        <taxon>Flavobacteriia</taxon>
        <taxon>Flavobacteriales</taxon>
        <taxon>Flavobacteriaceae</taxon>
        <taxon>Urechidicola</taxon>
    </lineage>
</organism>
<dbReference type="KEGG" id="lul:LPB138_13795"/>
<evidence type="ECO:0000313" key="5">
    <source>
        <dbReference type="Proteomes" id="UP000176050"/>
    </source>
</evidence>
<feature type="chain" id="PRO_5009110943" description="DUF4890 domain-containing protein" evidence="3">
    <location>
        <begin position="19"/>
        <end position="145"/>
    </location>
</feature>
<feature type="compositionally biased region" description="Basic and acidic residues" evidence="2">
    <location>
        <begin position="135"/>
        <end position="145"/>
    </location>
</feature>
<sequence>MKKLAFVLVVLFAINTQAQQRMDRQQRVKDLTPEQFATLQTKKMTLDLDLSEDQQKKVQKLNQEIAENLKKARENRDEDLTQDERFEIKNKMLDKQIAHQKEMKKILNEEQFEKWQKIRKHKKHAFKQKRKHKRGDRDNRFEARD</sequence>
<accession>A0A1D8PAU1</accession>
<reference evidence="4 5" key="1">
    <citation type="submission" date="2016-10" db="EMBL/GenBank/DDBJ databases">
        <title>Lutibacter sp. LPB0138, isolated from marine gastropod.</title>
        <authorList>
            <person name="Kim E."/>
            <person name="Yi H."/>
        </authorList>
    </citation>
    <scope>NUCLEOTIDE SEQUENCE [LARGE SCALE GENOMIC DNA]</scope>
    <source>
        <strain evidence="4 5">LPB0138</strain>
    </source>
</reference>
<keyword evidence="5" id="KW-1185">Reference proteome</keyword>
<name>A0A1D8PAU1_9FLAO</name>
<evidence type="ECO:0008006" key="6">
    <source>
        <dbReference type="Google" id="ProtNLM"/>
    </source>
</evidence>
<keyword evidence="3" id="KW-0732">Signal</keyword>
<dbReference type="OrthoDB" id="956918at2"/>
<feature type="region of interest" description="Disordered" evidence="2">
    <location>
        <begin position="118"/>
        <end position="145"/>
    </location>
</feature>
<dbReference type="STRING" id="1850246.LPB138_13795"/>
<proteinExistence type="predicted"/>
<dbReference type="AlphaFoldDB" id="A0A1D8PAU1"/>
<keyword evidence="1" id="KW-0175">Coiled coil</keyword>
<evidence type="ECO:0000313" key="4">
    <source>
        <dbReference type="EMBL" id="AOW21687.1"/>
    </source>
</evidence>